<organism evidence="1 2">
    <name type="scientific">Auriscalpium vulgare</name>
    <dbReference type="NCBI Taxonomy" id="40419"/>
    <lineage>
        <taxon>Eukaryota</taxon>
        <taxon>Fungi</taxon>
        <taxon>Dikarya</taxon>
        <taxon>Basidiomycota</taxon>
        <taxon>Agaricomycotina</taxon>
        <taxon>Agaricomycetes</taxon>
        <taxon>Russulales</taxon>
        <taxon>Auriscalpiaceae</taxon>
        <taxon>Auriscalpium</taxon>
    </lineage>
</organism>
<gene>
    <name evidence="1" type="ORF">FA95DRAFT_1289956</name>
</gene>
<comment type="caution">
    <text evidence="1">The sequence shown here is derived from an EMBL/GenBank/DDBJ whole genome shotgun (WGS) entry which is preliminary data.</text>
</comment>
<dbReference type="Proteomes" id="UP000814033">
    <property type="component" value="Unassembled WGS sequence"/>
</dbReference>
<reference evidence="1" key="2">
    <citation type="journal article" date="2022" name="New Phytol.">
        <title>Evolutionary transition to the ectomycorrhizal habit in the genomes of a hyperdiverse lineage of mushroom-forming fungi.</title>
        <authorList>
            <person name="Looney B."/>
            <person name="Miyauchi S."/>
            <person name="Morin E."/>
            <person name="Drula E."/>
            <person name="Courty P.E."/>
            <person name="Kohler A."/>
            <person name="Kuo A."/>
            <person name="LaButti K."/>
            <person name="Pangilinan J."/>
            <person name="Lipzen A."/>
            <person name="Riley R."/>
            <person name="Andreopoulos W."/>
            <person name="He G."/>
            <person name="Johnson J."/>
            <person name="Nolan M."/>
            <person name="Tritt A."/>
            <person name="Barry K.W."/>
            <person name="Grigoriev I.V."/>
            <person name="Nagy L.G."/>
            <person name="Hibbett D."/>
            <person name="Henrissat B."/>
            <person name="Matheny P.B."/>
            <person name="Labbe J."/>
            <person name="Martin F.M."/>
        </authorList>
    </citation>
    <scope>NUCLEOTIDE SEQUENCE</scope>
    <source>
        <strain evidence="1">FP105234-sp</strain>
    </source>
</reference>
<keyword evidence="2" id="KW-1185">Reference proteome</keyword>
<reference evidence="1" key="1">
    <citation type="submission" date="2021-02" db="EMBL/GenBank/DDBJ databases">
        <authorList>
            <consortium name="DOE Joint Genome Institute"/>
            <person name="Ahrendt S."/>
            <person name="Looney B.P."/>
            <person name="Miyauchi S."/>
            <person name="Morin E."/>
            <person name="Drula E."/>
            <person name="Courty P.E."/>
            <person name="Chicoki N."/>
            <person name="Fauchery L."/>
            <person name="Kohler A."/>
            <person name="Kuo A."/>
            <person name="Labutti K."/>
            <person name="Pangilinan J."/>
            <person name="Lipzen A."/>
            <person name="Riley R."/>
            <person name="Andreopoulos W."/>
            <person name="He G."/>
            <person name="Johnson J."/>
            <person name="Barry K.W."/>
            <person name="Grigoriev I.V."/>
            <person name="Nagy L."/>
            <person name="Hibbett D."/>
            <person name="Henrissat B."/>
            <person name="Matheny P.B."/>
            <person name="Labbe J."/>
            <person name="Martin F."/>
        </authorList>
    </citation>
    <scope>NUCLEOTIDE SEQUENCE</scope>
    <source>
        <strain evidence="1">FP105234-sp</strain>
    </source>
</reference>
<evidence type="ECO:0000313" key="2">
    <source>
        <dbReference type="Proteomes" id="UP000814033"/>
    </source>
</evidence>
<proteinExistence type="predicted"/>
<protein>
    <submittedName>
        <fullName evidence="1">Uncharacterized protein</fullName>
    </submittedName>
</protein>
<evidence type="ECO:0000313" key="1">
    <source>
        <dbReference type="EMBL" id="KAI0038118.1"/>
    </source>
</evidence>
<accession>A0ACB8R296</accession>
<name>A0ACB8R296_9AGAM</name>
<dbReference type="EMBL" id="MU276588">
    <property type="protein sequence ID" value="KAI0038118.1"/>
    <property type="molecule type" value="Genomic_DNA"/>
</dbReference>
<sequence length="86" mass="8996">MKGRMQEYCVPVWQFQRICIKGELGAGNGRMYEVLIVALCDLFGDGKGDGDGDGDGDDQDTAILKPALSKATTGAGPKSTTVAQAS</sequence>